<evidence type="ECO:0000313" key="2">
    <source>
        <dbReference type="Proteomes" id="UP000033651"/>
    </source>
</evidence>
<sequence>MMELRRGPLPTTTRLAIMGIALACAGCGKDWAVVWQSKAVSPSGTYAATAETIQNSGPGTASVGTAVKIGFADGEGTPVDVLTVANPSAANINALRIDMIWRDEHHLEIIYPPDAKLGFRADFYADINIIAHPSALPR</sequence>
<protein>
    <submittedName>
        <fullName evidence="1">Uncharacterized protein</fullName>
    </submittedName>
</protein>
<dbReference type="Proteomes" id="UP000033651">
    <property type="component" value="Unassembled WGS sequence"/>
</dbReference>
<proteinExistence type="predicted"/>
<gene>
    <name evidence="1" type="ORF">VI08_12375</name>
</gene>
<accession>A0A0F3KQX5</accession>
<name>A0A0F3KQX5_9GAMM</name>
<keyword evidence="2" id="KW-1185">Reference proteome</keyword>
<reference evidence="1 2" key="1">
    <citation type="submission" date="2015-03" db="EMBL/GenBank/DDBJ databases">
        <title>Draft genome sequence of Luteibacter yeojuensis strain SU11.</title>
        <authorList>
            <person name="Sulaiman J."/>
            <person name="Priya K."/>
            <person name="Chan K.-G."/>
        </authorList>
    </citation>
    <scope>NUCLEOTIDE SEQUENCE [LARGE SCALE GENOMIC DNA]</scope>
    <source>
        <strain evidence="1 2">SU11</strain>
    </source>
</reference>
<dbReference type="PATRIC" id="fig|345309.4.peg.1820"/>
<dbReference type="AlphaFoldDB" id="A0A0F3KQX5"/>
<evidence type="ECO:0000313" key="1">
    <source>
        <dbReference type="EMBL" id="KJV32524.1"/>
    </source>
</evidence>
<dbReference type="RefSeq" id="WP_045829889.1">
    <property type="nucleotide sequence ID" value="NZ_JZRB01000025.1"/>
</dbReference>
<dbReference type="EMBL" id="JZRB01000025">
    <property type="protein sequence ID" value="KJV32524.1"/>
    <property type="molecule type" value="Genomic_DNA"/>
</dbReference>
<comment type="caution">
    <text evidence="1">The sequence shown here is derived from an EMBL/GenBank/DDBJ whole genome shotgun (WGS) entry which is preliminary data.</text>
</comment>
<organism evidence="1 2">
    <name type="scientific">Luteibacter yeojuensis</name>
    <dbReference type="NCBI Taxonomy" id="345309"/>
    <lineage>
        <taxon>Bacteria</taxon>
        <taxon>Pseudomonadati</taxon>
        <taxon>Pseudomonadota</taxon>
        <taxon>Gammaproteobacteria</taxon>
        <taxon>Lysobacterales</taxon>
        <taxon>Rhodanobacteraceae</taxon>
        <taxon>Luteibacter</taxon>
    </lineage>
</organism>